<dbReference type="PANTHER" id="PTHR11102:SF160">
    <property type="entry name" value="ERAD-ASSOCIATED E3 UBIQUITIN-PROTEIN LIGASE COMPONENT HRD3"/>
    <property type="match status" value="1"/>
</dbReference>
<sequence>MRLVSKLIILLICCFLQTACFRAVNFDEGIACFRAQDYRKAFIHLLPAAEGGQPDAQYAVGYMYYYGRGVVEDREKAWLWINRAAAAGQADAQQALVILNTHHKMVR</sequence>
<name>A0A364LIQ4_9GAMM</name>
<evidence type="ECO:0000313" key="3">
    <source>
        <dbReference type="Proteomes" id="UP000249458"/>
    </source>
</evidence>
<dbReference type="Pfam" id="PF08238">
    <property type="entry name" value="Sel1"/>
    <property type="match status" value="2"/>
</dbReference>
<dbReference type="InterPro" id="IPR011990">
    <property type="entry name" value="TPR-like_helical_dom_sf"/>
</dbReference>
<keyword evidence="1" id="KW-0732">Signal</keyword>
<dbReference type="PANTHER" id="PTHR11102">
    <property type="entry name" value="SEL-1-LIKE PROTEIN"/>
    <property type="match status" value="1"/>
</dbReference>
<evidence type="ECO:0008006" key="4">
    <source>
        <dbReference type="Google" id="ProtNLM"/>
    </source>
</evidence>
<dbReference type="Proteomes" id="UP000249458">
    <property type="component" value="Unassembled WGS sequence"/>
</dbReference>
<dbReference type="SMART" id="SM00671">
    <property type="entry name" value="SEL1"/>
    <property type="match status" value="2"/>
</dbReference>
<evidence type="ECO:0000313" key="2">
    <source>
        <dbReference type="EMBL" id="RAP36303.1"/>
    </source>
</evidence>
<comment type="caution">
    <text evidence="2">The sequence shown here is derived from an EMBL/GenBank/DDBJ whole genome shotgun (WGS) entry which is preliminary data.</text>
</comment>
<evidence type="ECO:0000256" key="1">
    <source>
        <dbReference type="SAM" id="SignalP"/>
    </source>
</evidence>
<dbReference type="InterPro" id="IPR006597">
    <property type="entry name" value="Sel1-like"/>
</dbReference>
<dbReference type="EMBL" id="MVJN01000006">
    <property type="protein sequence ID" value="RAP36303.1"/>
    <property type="molecule type" value="Genomic_DNA"/>
</dbReference>
<dbReference type="InterPro" id="IPR050767">
    <property type="entry name" value="Sel1_AlgK"/>
</dbReference>
<proteinExistence type="predicted"/>
<feature type="signal peptide" evidence="1">
    <location>
        <begin position="1"/>
        <end position="22"/>
    </location>
</feature>
<feature type="chain" id="PRO_5016561286" description="Sel-1 protein" evidence="1">
    <location>
        <begin position="23"/>
        <end position="107"/>
    </location>
</feature>
<organism evidence="2 3">
    <name type="scientific">Legionella quinlivanii</name>
    <dbReference type="NCBI Taxonomy" id="45073"/>
    <lineage>
        <taxon>Bacteria</taxon>
        <taxon>Pseudomonadati</taxon>
        <taxon>Pseudomonadota</taxon>
        <taxon>Gammaproteobacteria</taxon>
        <taxon>Legionellales</taxon>
        <taxon>Legionellaceae</taxon>
        <taxon>Legionella</taxon>
    </lineage>
</organism>
<dbReference type="Gene3D" id="1.25.40.10">
    <property type="entry name" value="Tetratricopeptide repeat domain"/>
    <property type="match status" value="1"/>
</dbReference>
<reference evidence="2 3" key="1">
    <citation type="submission" date="2017-02" db="EMBL/GenBank/DDBJ databases">
        <title>Legionella quilivanii strain from human: case report and whole genome sequencing analysis.</title>
        <authorList>
            <person name="Lalancette C."/>
            <person name="Leduc J.-M."/>
            <person name="Levesque S."/>
            <person name="Fournier E."/>
            <person name="Saoud J."/>
            <person name="Faucher S.P."/>
            <person name="Bernard K."/>
            <person name="Martineau C."/>
            <person name="Longtin J."/>
        </authorList>
    </citation>
    <scope>NUCLEOTIDE SEQUENCE [LARGE SCALE GENOMIC DNA]</scope>
    <source>
        <strain evidence="2 3">ID143958</strain>
    </source>
</reference>
<dbReference type="AlphaFoldDB" id="A0A364LIQ4"/>
<gene>
    <name evidence="2" type="ORF">B1207_09155</name>
</gene>
<dbReference type="RefSeq" id="WP_112219672.1">
    <property type="nucleotide sequence ID" value="NZ_MVJN01000006.1"/>
</dbReference>
<dbReference type="SUPFAM" id="SSF81901">
    <property type="entry name" value="HCP-like"/>
    <property type="match status" value="1"/>
</dbReference>
<accession>A0A364LIQ4</accession>
<protein>
    <recommendedName>
        <fullName evidence="4">Sel-1 protein</fullName>
    </recommendedName>
</protein>